<sequence length="303" mass="33257">MSMINRPFRGFSGTFTRPDLPLSHPEIPLDAPVHVVAVQKAEPAPSAPAPSASPRPTQRSRKSSHTPPTQDAASRPQHARKPSSRLLRSISGIFASKNADTPSSMSSFRRKSKTCEAAAECKNSSNVVIYHGNHTFTEKEKAALIDETEKLYMSCYTKAERRHFFREAKKREGEEHDMDRRGSSAVLDDSEDEEHLHRPCPVHTTFELIWVRDGEGGAVGGKQGGGEKEFKPDEKDEQGYLSPEAKDEKTPSLRFEPKGIVKAATWASDSTGAVSAVFSVSGYASSVSSVGGEDRERERKDAC</sequence>
<feature type="region of interest" description="Disordered" evidence="1">
    <location>
        <begin position="41"/>
        <end position="84"/>
    </location>
</feature>
<accession>A0AAN6LU33</accession>
<dbReference type="EMBL" id="WVTA01000009">
    <property type="protein sequence ID" value="KAK3207638.1"/>
    <property type="molecule type" value="Genomic_DNA"/>
</dbReference>
<comment type="caution">
    <text evidence="2">The sequence shown here is derived from an EMBL/GenBank/DDBJ whole genome shotgun (WGS) entry which is preliminary data.</text>
</comment>
<dbReference type="Proteomes" id="UP001280581">
    <property type="component" value="Unassembled WGS sequence"/>
</dbReference>
<organism evidence="2 3">
    <name type="scientific">Pseudopithomyces chartarum</name>
    <dbReference type="NCBI Taxonomy" id="1892770"/>
    <lineage>
        <taxon>Eukaryota</taxon>
        <taxon>Fungi</taxon>
        <taxon>Dikarya</taxon>
        <taxon>Ascomycota</taxon>
        <taxon>Pezizomycotina</taxon>
        <taxon>Dothideomycetes</taxon>
        <taxon>Pleosporomycetidae</taxon>
        <taxon>Pleosporales</taxon>
        <taxon>Massarineae</taxon>
        <taxon>Didymosphaeriaceae</taxon>
        <taxon>Pseudopithomyces</taxon>
    </lineage>
</organism>
<reference evidence="2 3" key="1">
    <citation type="submission" date="2021-02" db="EMBL/GenBank/DDBJ databases">
        <title>Genome assembly of Pseudopithomyces chartarum.</title>
        <authorList>
            <person name="Jauregui R."/>
            <person name="Singh J."/>
            <person name="Voisey C."/>
        </authorList>
    </citation>
    <scope>NUCLEOTIDE SEQUENCE [LARGE SCALE GENOMIC DNA]</scope>
    <source>
        <strain evidence="2 3">AGR01</strain>
    </source>
</reference>
<feature type="region of interest" description="Disordered" evidence="1">
    <location>
        <begin position="217"/>
        <end position="252"/>
    </location>
</feature>
<evidence type="ECO:0000313" key="3">
    <source>
        <dbReference type="Proteomes" id="UP001280581"/>
    </source>
</evidence>
<feature type="region of interest" description="Disordered" evidence="1">
    <location>
        <begin position="284"/>
        <end position="303"/>
    </location>
</feature>
<dbReference type="AlphaFoldDB" id="A0AAN6LU33"/>
<keyword evidence="3" id="KW-1185">Reference proteome</keyword>
<name>A0AAN6LU33_9PLEO</name>
<feature type="compositionally biased region" description="Basic and acidic residues" evidence="1">
    <location>
        <begin position="225"/>
        <end position="252"/>
    </location>
</feature>
<proteinExistence type="predicted"/>
<evidence type="ECO:0000313" key="2">
    <source>
        <dbReference type="EMBL" id="KAK3207638.1"/>
    </source>
</evidence>
<feature type="compositionally biased region" description="Basic and acidic residues" evidence="1">
    <location>
        <begin position="171"/>
        <end position="182"/>
    </location>
</feature>
<protein>
    <submittedName>
        <fullName evidence="2">Uncharacterized protein</fullName>
    </submittedName>
</protein>
<evidence type="ECO:0000256" key="1">
    <source>
        <dbReference type="SAM" id="MobiDB-lite"/>
    </source>
</evidence>
<gene>
    <name evidence="2" type="ORF">GRF29_103g1686643</name>
</gene>
<feature type="compositionally biased region" description="Basic and acidic residues" evidence="1">
    <location>
        <begin position="292"/>
        <end position="303"/>
    </location>
</feature>
<feature type="region of interest" description="Disordered" evidence="1">
    <location>
        <begin position="171"/>
        <end position="196"/>
    </location>
</feature>